<comment type="caution">
    <text evidence="1">The sequence shown here is derived from an EMBL/GenBank/DDBJ whole genome shotgun (WGS) entry which is preliminary data.</text>
</comment>
<protein>
    <submittedName>
        <fullName evidence="1">DUF2237 domain-containing protein</fullName>
    </submittedName>
</protein>
<dbReference type="InterPro" id="IPR018714">
    <property type="entry name" value="DUF2237"/>
</dbReference>
<dbReference type="Pfam" id="PF09996">
    <property type="entry name" value="DUF2237"/>
    <property type="match status" value="1"/>
</dbReference>
<organism evidence="1 2">
    <name type="scientific">Candidatus Propionivibrio dominans</name>
    <dbReference type="NCBI Taxonomy" id="2954373"/>
    <lineage>
        <taxon>Bacteria</taxon>
        <taxon>Pseudomonadati</taxon>
        <taxon>Pseudomonadota</taxon>
        <taxon>Betaproteobacteria</taxon>
        <taxon>Rhodocyclales</taxon>
        <taxon>Rhodocyclaceae</taxon>
        <taxon>Propionivibrio</taxon>
    </lineage>
</organism>
<gene>
    <name evidence="1" type="ORF">IPJ48_12445</name>
</gene>
<evidence type="ECO:0000313" key="2">
    <source>
        <dbReference type="Proteomes" id="UP000886602"/>
    </source>
</evidence>
<dbReference type="Gene3D" id="3.30.56.110">
    <property type="entry name" value="Protein of unknown function DUF2237"/>
    <property type="match status" value="1"/>
</dbReference>
<accession>A0A9D7FEY4</accession>
<proteinExistence type="predicted"/>
<reference evidence="1" key="1">
    <citation type="submission" date="2020-10" db="EMBL/GenBank/DDBJ databases">
        <title>Connecting structure to function with the recovery of over 1000 high-quality activated sludge metagenome-assembled genomes encoding full-length rRNA genes using long-read sequencing.</title>
        <authorList>
            <person name="Singleton C.M."/>
            <person name="Petriglieri F."/>
            <person name="Kristensen J.M."/>
            <person name="Kirkegaard R.H."/>
            <person name="Michaelsen T.Y."/>
            <person name="Andersen M.H."/>
            <person name="Karst S.M."/>
            <person name="Dueholm M.S."/>
            <person name="Nielsen P.H."/>
            <person name="Albertsen M."/>
        </authorList>
    </citation>
    <scope>NUCLEOTIDE SEQUENCE</scope>
    <source>
        <strain evidence="1">EsbW_18-Q3-R4-48_MAXAC.044</strain>
    </source>
</reference>
<name>A0A9D7FEY4_9RHOO</name>
<sequence length="129" mass="14377">MKPEEFGGIQRNVLGGPLGRCSDKPLTGFFRDGCCNTSEEDFGSHTLCVVLTDEFLEFSRARGNDLSTPRPEYDFPGLHAGERWCLCAARWREALHFGKAPRVVLTACNEASLEIVSLDDLKHYAIDLN</sequence>
<dbReference type="EMBL" id="JADJNC010000019">
    <property type="protein sequence ID" value="MBK7423840.1"/>
    <property type="molecule type" value="Genomic_DNA"/>
</dbReference>
<dbReference type="AlphaFoldDB" id="A0A9D7FEY4"/>
<evidence type="ECO:0000313" key="1">
    <source>
        <dbReference type="EMBL" id="MBK7423840.1"/>
    </source>
</evidence>
<dbReference type="PANTHER" id="PTHR37466">
    <property type="entry name" value="SLR1628 PROTEIN"/>
    <property type="match status" value="1"/>
</dbReference>
<dbReference type="Proteomes" id="UP000886602">
    <property type="component" value="Unassembled WGS sequence"/>
</dbReference>
<dbReference type="PANTHER" id="PTHR37466:SF1">
    <property type="entry name" value="SLR1628 PROTEIN"/>
    <property type="match status" value="1"/>
</dbReference>